<dbReference type="NCBIfam" id="TIGR02423">
    <property type="entry name" value="protocat_alph"/>
    <property type="match status" value="1"/>
</dbReference>
<reference evidence="6" key="1">
    <citation type="journal article" date="2019" name="Int. J. Syst. Evol. Microbiol.">
        <title>The Global Catalogue of Microorganisms (GCM) 10K type strain sequencing project: providing services to taxonomists for standard genome sequencing and annotation.</title>
        <authorList>
            <consortium name="The Broad Institute Genomics Platform"/>
            <consortium name="The Broad Institute Genome Sequencing Center for Infectious Disease"/>
            <person name="Wu L."/>
            <person name="Ma J."/>
        </authorList>
    </citation>
    <scope>NUCLEOTIDE SEQUENCE [LARGE SCALE GENOMIC DNA]</scope>
    <source>
        <strain evidence="6">CGMCC 4.7330</strain>
    </source>
</reference>
<sequence>MAESHPTPGQTIGPFYGYALPYARGHELVPPAYPGAIRLSGSVFDGAGVPVPDALLEIRQPGGDGTVAAVPGSLRRDGRFTGWGRAATDAAGQYAFTTVEPGPVAAGAAPFFSVVVFARGLLDRLFTRVYLPEHRESVRADRLFADLEPERLATLFAERTGPAELRFDIRLQGERETVFLRFPAHGVTG</sequence>
<evidence type="ECO:0000313" key="5">
    <source>
        <dbReference type="EMBL" id="MFC3961498.1"/>
    </source>
</evidence>
<comment type="caution">
    <text evidence="5">The sequence shown here is derived from an EMBL/GenBank/DDBJ whole genome shotgun (WGS) entry which is preliminary data.</text>
</comment>
<dbReference type="RefSeq" id="WP_378611249.1">
    <property type="nucleotide sequence ID" value="NZ_JBHSAX010000005.1"/>
</dbReference>
<dbReference type="InterPro" id="IPR012786">
    <property type="entry name" value="Protocat_dOase_a"/>
</dbReference>
<dbReference type="EMBL" id="JBHSAX010000005">
    <property type="protein sequence ID" value="MFC3961498.1"/>
    <property type="molecule type" value="Genomic_DNA"/>
</dbReference>
<evidence type="ECO:0000256" key="2">
    <source>
        <dbReference type="ARBA" id="ARBA00022964"/>
    </source>
</evidence>
<evidence type="ECO:0000256" key="1">
    <source>
        <dbReference type="ARBA" id="ARBA00007825"/>
    </source>
</evidence>
<dbReference type="Gene3D" id="2.60.130.10">
    <property type="entry name" value="Aromatic compound dioxygenase"/>
    <property type="match status" value="1"/>
</dbReference>
<dbReference type="InterPro" id="IPR015889">
    <property type="entry name" value="Intradiol_dOase_core"/>
</dbReference>
<dbReference type="InterPro" id="IPR050770">
    <property type="entry name" value="Intradiol_RC_Dioxygenase"/>
</dbReference>
<protein>
    <submittedName>
        <fullName evidence="5">Protocatechuate 3,4-dioxygenase subunit alpha</fullName>
        <ecNumber evidence="5">1.13.11.3</ecNumber>
    </submittedName>
</protein>
<dbReference type="EC" id="1.13.11.3" evidence="5"/>
<keyword evidence="2" id="KW-0223">Dioxygenase</keyword>
<dbReference type="SUPFAM" id="SSF49482">
    <property type="entry name" value="Aromatic compound dioxygenase"/>
    <property type="match status" value="1"/>
</dbReference>
<evidence type="ECO:0000256" key="3">
    <source>
        <dbReference type="ARBA" id="ARBA00023002"/>
    </source>
</evidence>
<dbReference type="GO" id="GO:0018578">
    <property type="term" value="F:protocatechuate 3,4-dioxygenase activity"/>
    <property type="evidence" value="ECO:0007669"/>
    <property type="project" value="UniProtKB-EC"/>
</dbReference>
<name>A0ABV8DN58_9NOCA</name>
<organism evidence="5 6">
    <name type="scientific">Nocardia jiangsuensis</name>
    <dbReference type="NCBI Taxonomy" id="1691563"/>
    <lineage>
        <taxon>Bacteria</taxon>
        <taxon>Bacillati</taxon>
        <taxon>Actinomycetota</taxon>
        <taxon>Actinomycetes</taxon>
        <taxon>Mycobacteriales</taxon>
        <taxon>Nocardiaceae</taxon>
        <taxon>Nocardia</taxon>
    </lineage>
</organism>
<dbReference type="Proteomes" id="UP001595696">
    <property type="component" value="Unassembled WGS sequence"/>
</dbReference>
<keyword evidence="3 5" id="KW-0560">Oxidoreductase</keyword>
<dbReference type="Pfam" id="PF00775">
    <property type="entry name" value="Dioxygenase_C"/>
    <property type="match status" value="1"/>
</dbReference>
<gene>
    <name evidence="5" type="primary">pcaG</name>
    <name evidence="5" type="ORF">ACFO0B_05790</name>
</gene>
<evidence type="ECO:0000259" key="4">
    <source>
        <dbReference type="Pfam" id="PF00775"/>
    </source>
</evidence>
<keyword evidence="6" id="KW-1185">Reference proteome</keyword>
<comment type="similarity">
    <text evidence="1">Belongs to the intradiol ring-cleavage dioxygenase family.</text>
</comment>
<dbReference type="InterPro" id="IPR000627">
    <property type="entry name" value="Intradiol_dOase_C"/>
</dbReference>
<feature type="domain" description="Intradiol ring-cleavage dioxygenases" evidence="4">
    <location>
        <begin position="36"/>
        <end position="105"/>
    </location>
</feature>
<accession>A0ABV8DN58</accession>
<dbReference type="PANTHER" id="PTHR33711:SF9">
    <property type="entry name" value="PROTOCATECHUATE 3,4-DIOXYGENASE ALPHA CHAIN"/>
    <property type="match status" value="1"/>
</dbReference>
<evidence type="ECO:0000313" key="6">
    <source>
        <dbReference type="Proteomes" id="UP001595696"/>
    </source>
</evidence>
<proteinExistence type="inferred from homology"/>
<dbReference type="PANTHER" id="PTHR33711">
    <property type="entry name" value="DIOXYGENASE, PUTATIVE (AFU_ORTHOLOGUE AFUA_2G02910)-RELATED"/>
    <property type="match status" value="1"/>
</dbReference>